<protein>
    <submittedName>
        <fullName evidence="2">Uncharacterized protein</fullName>
    </submittedName>
</protein>
<dbReference type="EMBL" id="CACVBM020001846">
    <property type="protein sequence ID" value="CAA7061042.1"/>
    <property type="molecule type" value="Genomic_DNA"/>
</dbReference>
<feature type="non-terminal residue" evidence="2">
    <location>
        <position position="94"/>
    </location>
</feature>
<accession>A0A6D2L5X7</accession>
<feature type="compositionally biased region" description="Basic and acidic residues" evidence="1">
    <location>
        <begin position="24"/>
        <end position="39"/>
    </location>
</feature>
<dbReference type="OrthoDB" id="3971593at2759"/>
<organism evidence="2 3">
    <name type="scientific">Microthlaspi erraticum</name>
    <dbReference type="NCBI Taxonomy" id="1685480"/>
    <lineage>
        <taxon>Eukaryota</taxon>
        <taxon>Viridiplantae</taxon>
        <taxon>Streptophyta</taxon>
        <taxon>Embryophyta</taxon>
        <taxon>Tracheophyta</taxon>
        <taxon>Spermatophyta</taxon>
        <taxon>Magnoliopsida</taxon>
        <taxon>eudicotyledons</taxon>
        <taxon>Gunneridae</taxon>
        <taxon>Pentapetalae</taxon>
        <taxon>rosids</taxon>
        <taxon>malvids</taxon>
        <taxon>Brassicales</taxon>
        <taxon>Brassicaceae</taxon>
        <taxon>Coluteocarpeae</taxon>
        <taxon>Microthlaspi</taxon>
    </lineage>
</organism>
<evidence type="ECO:0000256" key="1">
    <source>
        <dbReference type="SAM" id="MobiDB-lite"/>
    </source>
</evidence>
<reference evidence="2" key="1">
    <citation type="submission" date="2020-01" db="EMBL/GenBank/DDBJ databases">
        <authorList>
            <person name="Mishra B."/>
        </authorList>
    </citation>
    <scope>NUCLEOTIDE SEQUENCE [LARGE SCALE GENOMIC DNA]</scope>
</reference>
<evidence type="ECO:0000313" key="2">
    <source>
        <dbReference type="EMBL" id="CAA7061042.1"/>
    </source>
</evidence>
<feature type="region of interest" description="Disordered" evidence="1">
    <location>
        <begin position="1"/>
        <end position="94"/>
    </location>
</feature>
<comment type="caution">
    <text evidence="2">The sequence shown here is derived from an EMBL/GenBank/DDBJ whole genome shotgun (WGS) entry which is preliminary data.</text>
</comment>
<proteinExistence type="predicted"/>
<name>A0A6D2L5X7_9BRAS</name>
<dbReference type="Proteomes" id="UP000467841">
    <property type="component" value="Unassembled WGS sequence"/>
</dbReference>
<evidence type="ECO:0000313" key="3">
    <source>
        <dbReference type="Proteomes" id="UP000467841"/>
    </source>
</evidence>
<sequence length="94" mass="9952">MYKERNGGGGGGGSSRSDILGGAIDRKRINDTLNKKLEKSSPSTSRSFASKDKDPFSLASTAKSQLPDVESDTDSEGSDVSGSEGDDTSWISWF</sequence>
<keyword evidence="3" id="KW-1185">Reference proteome</keyword>
<gene>
    <name evidence="2" type="ORF">MERR_LOCUS48278</name>
</gene>
<dbReference type="AlphaFoldDB" id="A0A6D2L5X7"/>